<evidence type="ECO:0000313" key="3">
    <source>
        <dbReference type="EMBL" id="CAF3581991.1"/>
    </source>
</evidence>
<dbReference type="Proteomes" id="UP000681722">
    <property type="component" value="Unassembled WGS sequence"/>
</dbReference>
<evidence type="ECO:0000313" key="4">
    <source>
        <dbReference type="EMBL" id="CAF3811337.1"/>
    </source>
</evidence>
<evidence type="ECO:0000313" key="2">
    <source>
        <dbReference type="EMBL" id="CAF1041126.1"/>
    </source>
</evidence>
<keyword evidence="5" id="KW-1185">Reference proteome</keyword>
<dbReference type="EMBL" id="CAJNOK010001199">
    <property type="protein sequence ID" value="CAF0798772.1"/>
    <property type="molecule type" value="Genomic_DNA"/>
</dbReference>
<dbReference type="Proteomes" id="UP000677228">
    <property type="component" value="Unassembled WGS sequence"/>
</dbReference>
<name>A0A814JQB8_9BILA</name>
<comment type="caution">
    <text evidence="2">The sequence shown here is derived from an EMBL/GenBank/DDBJ whole genome shotgun (WGS) entry which is preliminary data.</text>
</comment>
<evidence type="ECO:0000313" key="5">
    <source>
        <dbReference type="Proteomes" id="UP000663829"/>
    </source>
</evidence>
<organism evidence="2 5">
    <name type="scientific">Didymodactylos carnosus</name>
    <dbReference type="NCBI Taxonomy" id="1234261"/>
    <lineage>
        <taxon>Eukaryota</taxon>
        <taxon>Metazoa</taxon>
        <taxon>Spiralia</taxon>
        <taxon>Gnathifera</taxon>
        <taxon>Rotifera</taxon>
        <taxon>Eurotatoria</taxon>
        <taxon>Bdelloidea</taxon>
        <taxon>Philodinida</taxon>
        <taxon>Philodinidae</taxon>
        <taxon>Didymodactylos</taxon>
    </lineage>
</organism>
<dbReference type="EMBL" id="CAJNOQ010004023">
    <property type="protein sequence ID" value="CAF1041126.1"/>
    <property type="molecule type" value="Genomic_DNA"/>
</dbReference>
<sequence length="202" mass="22973">MMRLIAVSSAQYNIFDLCRVAIEESNKLLVANIDEIRRVTSRHIWPPNHKLLVGFLLDAHIVATSHDEFAASVEAQREEKQENENTNYCLITQLGNHPTDIKFVLGTHAVRDEILQRFKHPFGPNSTPSQEQIDLFLHKSQTSSIQQFCDYVTGHAWHDLGSNSLHSVLVDFIIAGEPFFFNEELKGISFDTRISNPVGQIF</sequence>
<dbReference type="Proteomes" id="UP000682733">
    <property type="component" value="Unassembled WGS sequence"/>
</dbReference>
<proteinExistence type="predicted"/>
<accession>A0A814JQB8</accession>
<gene>
    <name evidence="2" type="ORF">GPM918_LOCUS15784</name>
    <name evidence="1" type="ORF">OVA965_LOCUS4531</name>
    <name evidence="4" type="ORF">SRO942_LOCUS15784</name>
    <name evidence="3" type="ORF">TMI583_LOCUS4529</name>
</gene>
<dbReference type="OrthoDB" id="10013822at2759"/>
<dbReference type="EMBL" id="CAJOBC010004023">
    <property type="protein sequence ID" value="CAF3811337.1"/>
    <property type="molecule type" value="Genomic_DNA"/>
</dbReference>
<dbReference type="AlphaFoldDB" id="A0A814JQB8"/>
<dbReference type="Proteomes" id="UP000663829">
    <property type="component" value="Unassembled WGS sequence"/>
</dbReference>
<reference evidence="2" key="1">
    <citation type="submission" date="2021-02" db="EMBL/GenBank/DDBJ databases">
        <authorList>
            <person name="Nowell W R."/>
        </authorList>
    </citation>
    <scope>NUCLEOTIDE SEQUENCE</scope>
</reference>
<evidence type="ECO:0000313" key="1">
    <source>
        <dbReference type="EMBL" id="CAF0798772.1"/>
    </source>
</evidence>
<dbReference type="EMBL" id="CAJOBA010001199">
    <property type="protein sequence ID" value="CAF3581991.1"/>
    <property type="molecule type" value="Genomic_DNA"/>
</dbReference>
<protein>
    <submittedName>
        <fullName evidence="2">Uncharacterized protein</fullName>
    </submittedName>
</protein>